<keyword evidence="4 5" id="KW-0472">Membrane</keyword>
<evidence type="ECO:0000313" key="7">
    <source>
        <dbReference type="Proteomes" id="UP000030746"/>
    </source>
</evidence>
<feature type="transmembrane region" description="Helical" evidence="5">
    <location>
        <begin position="208"/>
        <end position="227"/>
    </location>
</feature>
<dbReference type="GO" id="GO:0022857">
    <property type="term" value="F:transmembrane transporter activity"/>
    <property type="evidence" value="ECO:0007669"/>
    <property type="project" value="InterPro"/>
</dbReference>
<evidence type="ECO:0000256" key="1">
    <source>
        <dbReference type="ARBA" id="ARBA00004141"/>
    </source>
</evidence>
<evidence type="ECO:0008006" key="8">
    <source>
        <dbReference type="Google" id="ProtNLM"/>
    </source>
</evidence>
<organism evidence="6 7">
    <name type="scientific">Lottia gigantea</name>
    <name type="common">Giant owl limpet</name>
    <dbReference type="NCBI Taxonomy" id="225164"/>
    <lineage>
        <taxon>Eukaryota</taxon>
        <taxon>Metazoa</taxon>
        <taxon>Spiralia</taxon>
        <taxon>Lophotrochozoa</taxon>
        <taxon>Mollusca</taxon>
        <taxon>Gastropoda</taxon>
        <taxon>Patellogastropoda</taxon>
        <taxon>Lottioidea</taxon>
        <taxon>Lottiidae</taxon>
        <taxon>Lottia</taxon>
    </lineage>
</organism>
<dbReference type="KEGG" id="lgi:LOTGIDRAFT_232543"/>
<dbReference type="Proteomes" id="UP000030746">
    <property type="component" value="Unassembled WGS sequence"/>
</dbReference>
<dbReference type="HOGENOM" id="CLU_028365_5_0_1"/>
<dbReference type="GO" id="GO:0016020">
    <property type="term" value="C:membrane"/>
    <property type="evidence" value="ECO:0007669"/>
    <property type="project" value="UniProtKB-SubCell"/>
</dbReference>
<dbReference type="SUPFAM" id="SSF103473">
    <property type="entry name" value="MFS general substrate transporter"/>
    <property type="match status" value="1"/>
</dbReference>
<keyword evidence="2 5" id="KW-0812">Transmembrane</keyword>
<dbReference type="InterPro" id="IPR011701">
    <property type="entry name" value="MFS"/>
</dbReference>
<dbReference type="OMA" id="GMEIPLF"/>
<evidence type="ECO:0000313" key="6">
    <source>
        <dbReference type="EMBL" id="ESO94309.1"/>
    </source>
</evidence>
<dbReference type="Gene3D" id="1.20.1250.20">
    <property type="entry name" value="MFS general substrate transporter like domains"/>
    <property type="match status" value="1"/>
</dbReference>
<evidence type="ECO:0000256" key="4">
    <source>
        <dbReference type="ARBA" id="ARBA00023136"/>
    </source>
</evidence>
<dbReference type="OrthoDB" id="419734at2759"/>
<dbReference type="CTD" id="20248954"/>
<dbReference type="PANTHER" id="PTHR23507:SF1">
    <property type="entry name" value="FI18259P1-RELATED"/>
    <property type="match status" value="1"/>
</dbReference>
<dbReference type="RefSeq" id="XP_009055150.1">
    <property type="nucleotide sequence ID" value="XM_009056902.1"/>
</dbReference>
<feature type="transmembrane region" description="Helical" evidence="5">
    <location>
        <begin position="114"/>
        <end position="138"/>
    </location>
</feature>
<dbReference type="GeneID" id="20248954"/>
<dbReference type="Pfam" id="PF07690">
    <property type="entry name" value="MFS_1"/>
    <property type="match status" value="1"/>
</dbReference>
<feature type="transmembrane region" description="Helical" evidence="5">
    <location>
        <begin position="369"/>
        <end position="390"/>
    </location>
</feature>
<accession>V4BYW0</accession>
<dbReference type="PANTHER" id="PTHR23507">
    <property type="entry name" value="ZGC:174356"/>
    <property type="match status" value="1"/>
</dbReference>
<keyword evidence="3 5" id="KW-1133">Transmembrane helix</keyword>
<dbReference type="EMBL" id="KB201847">
    <property type="protein sequence ID" value="ESO94309.1"/>
    <property type="molecule type" value="Genomic_DNA"/>
</dbReference>
<name>V4BYW0_LOTGI</name>
<evidence type="ECO:0000256" key="5">
    <source>
        <dbReference type="SAM" id="Phobius"/>
    </source>
</evidence>
<feature type="transmembrane region" description="Helical" evidence="5">
    <location>
        <begin position="182"/>
        <end position="202"/>
    </location>
</feature>
<feature type="transmembrane region" description="Helical" evidence="5">
    <location>
        <begin position="322"/>
        <end position="339"/>
    </location>
</feature>
<feature type="transmembrane region" description="Helical" evidence="5">
    <location>
        <begin position="272"/>
        <end position="290"/>
    </location>
</feature>
<feature type="transmembrane region" description="Helical" evidence="5">
    <location>
        <begin position="144"/>
        <end position="170"/>
    </location>
</feature>
<protein>
    <recommendedName>
        <fullName evidence="8">Major facilitator superfamily (MFS) profile domain-containing protein</fullName>
    </recommendedName>
</protein>
<gene>
    <name evidence="6" type="ORF">LOTGIDRAFT_232543</name>
</gene>
<feature type="transmembrane region" description="Helical" evidence="5">
    <location>
        <begin position="431"/>
        <end position="454"/>
    </location>
</feature>
<dbReference type="AlphaFoldDB" id="V4BYW0"/>
<proteinExistence type="predicted"/>
<sequence>MENFFMHLKLFIKNITVEPLMFMYMMAIFISYPTFQALLYRKICVRNFNQTFCDALSNFSDSEGLNHTHQIEEDFVQTETSHWILLNNVATTVPSCISVLCYLGPLVDVNHKKAILTTLSVSILQALSNLIGSIFLYIPESYLLIGSILNGLGGGFIAMMMAIYSYITIITTYRNKTYRISIVESMIFVAGFLGVFTSGLMIDKLGFIFTYSFIIGLLVLSVFYVLIRLPSSISIAGTEIKFEENEGKFCQRVFEKLSSMIKFVRKEREEKYKLYIGLMILVILILQFATSGENDVMFLYVTRAPLSWSRTLYGYFKGSENFLRGAMLLTVLPVLKFRFHLRDTSIIIIGLISKFVGFIFYSFRITEVIFTGAVMSMLMGFPSAGLRSLVSSLVDKNEHGRLFGLIASLESIASLIATLLFNEVYPASLPFFPGLCFILAAVIVCVGGCIVWWLHMNITTNTGHYGNLEVSNSTVNSESEDGVVN</sequence>
<reference evidence="6 7" key="1">
    <citation type="journal article" date="2013" name="Nature">
        <title>Insights into bilaterian evolution from three spiralian genomes.</title>
        <authorList>
            <person name="Simakov O."/>
            <person name="Marletaz F."/>
            <person name="Cho S.J."/>
            <person name="Edsinger-Gonzales E."/>
            <person name="Havlak P."/>
            <person name="Hellsten U."/>
            <person name="Kuo D.H."/>
            <person name="Larsson T."/>
            <person name="Lv J."/>
            <person name="Arendt D."/>
            <person name="Savage R."/>
            <person name="Osoegawa K."/>
            <person name="de Jong P."/>
            <person name="Grimwood J."/>
            <person name="Chapman J.A."/>
            <person name="Shapiro H."/>
            <person name="Aerts A."/>
            <person name="Otillar R.P."/>
            <person name="Terry A.Y."/>
            <person name="Boore J.L."/>
            <person name="Grigoriev I.V."/>
            <person name="Lindberg D.R."/>
            <person name="Seaver E.C."/>
            <person name="Weisblat D.A."/>
            <person name="Putnam N.H."/>
            <person name="Rokhsar D.S."/>
        </authorList>
    </citation>
    <scope>NUCLEOTIDE SEQUENCE [LARGE SCALE GENOMIC DNA]</scope>
</reference>
<feature type="transmembrane region" description="Helical" evidence="5">
    <location>
        <begin position="20"/>
        <end position="40"/>
    </location>
</feature>
<feature type="transmembrane region" description="Helical" evidence="5">
    <location>
        <begin position="346"/>
        <end position="363"/>
    </location>
</feature>
<evidence type="ECO:0000256" key="2">
    <source>
        <dbReference type="ARBA" id="ARBA00022692"/>
    </source>
</evidence>
<dbReference type="InterPro" id="IPR036259">
    <property type="entry name" value="MFS_trans_sf"/>
</dbReference>
<comment type="subcellular location">
    <subcellularLocation>
        <location evidence="1">Membrane</location>
        <topology evidence="1">Multi-pass membrane protein</topology>
    </subcellularLocation>
</comment>
<evidence type="ECO:0000256" key="3">
    <source>
        <dbReference type="ARBA" id="ARBA00022989"/>
    </source>
</evidence>
<feature type="transmembrane region" description="Helical" evidence="5">
    <location>
        <begin position="402"/>
        <end position="425"/>
    </location>
</feature>
<keyword evidence="7" id="KW-1185">Reference proteome</keyword>